<dbReference type="OrthoDB" id="9776025at2"/>
<dbReference type="GO" id="GO:0009421">
    <property type="term" value="C:bacterial-type flagellum filament cap"/>
    <property type="evidence" value="ECO:0007669"/>
    <property type="project" value="InterPro"/>
</dbReference>
<dbReference type="PANTHER" id="PTHR30288">
    <property type="entry name" value="FLAGELLAR CAP/ASSEMBLY PROTEIN FLID"/>
    <property type="match status" value="1"/>
</dbReference>
<keyword evidence="3" id="KW-0175">Coiled coil</keyword>
<dbReference type="InterPro" id="IPR003481">
    <property type="entry name" value="FliD_N"/>
</dbReference>
<comment type="function">
    <text evidence="5">Required for morphogenesis and for the elongation of the flagellar filament by facilitating polymerization of the flagellin monomers at the tip of growing filament. Forms a capping structure, which prevents flagellin subunits (transported through the central channel of the flagellum) from leaking out without polymerization at the distal end.</text>
</comment>
<dbReference type="NCBIfam" id="NF005833">
    <property type="entry name" value="PRK07737.1"/>
    <property type="match status" value="1"/>
</dbReference>
<reference evidence="9" key="1">
    <citation type="submission" date="2016-05" db="EMBL/GenBank/DDBJ databases">
        <authorList>
            <person name="Wang W."/>
            <person name="Zhu L."/>
        </authorList>
    </citation>
    <scope>NUCLEOTIDE SEQUENCE [LARGE SCALE GENOMIC DNA]</scope>
    <source>
        <strain evidence="9">W-2</strain>
    </source>
</reference>
<feature type="domain" description="Flagellar hook-associated protein 2 C-terminal" evidence="7">
    <location>
        <begin position="239"/>
        <end position="509"/>
    </location>
</feature>
<keyword evidence="8" id="KW-0966">Cell projection</keyword>
<feature type="domain" description="Flagellar hook-associated protein 2 N-terminal" evidence="6">
    <location>
        <begin position="11"/>
        <end position="108"/>
    </location>
</feature>
<proteinExistence type="inferred from homology"/>
<evidence type="ECO:0000313" key="8">
    <source>
        <dbReference type="EMBL" id="OAT72384.1"/>
    </source>
</evidence>
<dbReference type="GO" id="GO:0007155">
    <property type="term" value="P:cell adhesion"/>
    <property type="evidence" value="ECO:0007669"/>
    <property type="project" value="InterPro"/>
</dbReference>
<evidence type="ECO:0000256" key="3">
    <source>
        <dbReference type="ARBA" id="ARBA00023054"/>
    </source>
</evidence>
<sequence length="524" mass="57389">MAPMRIGGLASGMDIDQLVNDLMKAERIPLDKLYQKKQIFEWQRDAYREINQKLADFDQYLFDNFVLSSNFYKKTATSSNEAAVSVKALSSSYDSTNTITVSQLATAATGVSSTVGGTSTSTLGSLDSTFTQDTTITIAALQADGTYKEEAITFKPTDTIADVVQKLNQSGLNINAIFDDGTRKLGISTRGTGSSANSSAAEVYVKSATGVDIFNTIFGFATGNDANGNPGVTVLADGGQNAKFTLNGLEMERQSNTFTINGIEYTLKAVTSTPVTVTSSTDVDGMIAKIEEFVNKYNELIGALNDKIREKRYRDYPPLTDEQKKEMTEKQIELWEEKAKSGLLHGDSIISNGLSQMRRDLYSRVDGIGENVIDTLSEFGITTTSEISSGGKLVIDYGKLRQALESDPDKVVKTLTQSGAITKDSTTGQVTSDTRGIVQRLRDTIKGMITNIEKKAGKPTYTENQYSIGLQLRDVENQISDFQRRLQDIESRYWRQFTAMEQAIQRANQQSMFLMGQFGGGMSG</sequence>
<organism evidence="8 9">
    <name type="scientific">Parageobacillus thermoglucosidasius</name>
    <name type="common">Geobacillus thermoglucosidasius</name>
    <dbReference type="NCBI Taxonomy" id="1426"/>
    <lineage>
        <taxon>Bacteria</taxon>
        <taxon>Bacillati</taxon>
        <taxon>Bacillota</taxon>
        <taxon>Bacilli</taxon>
        <taxon>Bacillales</taxon>
        <taxon>Anoxybacillaceae</taxon>
        <taxon>Parageobacillus</taxon>
    </lineage>
</organism>
<evidence type="ECO:0000259" key="7">
    <source>
        <dbReference type="Pfam" id="PF07195"/>
    </source>
</evidence>
<comment type="similarity">
    <text evidence="1 5">Belongs to the FliD family.</text>
</comment>
<evidence type="ECO:0000256" key="4">
    <source>
        <dbReference type="ARBA" id="ARBA00023143"/>
    </source>
</evidence>
<keyword evidence="8" id="KW-0969">Cilium</keyword>
<keyword evidence="5" id="KW-0964">Secreted</keyword>
<accession>A0A1B7KQK9</accession>
<dbReference type="EMBL" id="LXMA01000034">
    <property type="protein sequence ID" value="OAT72384.1"/>
    <property type="molecule type" value="Genomic_DNA"/>
</dbReference>
<dbReference type="Pfam" id="PF07195">
    <property type="entry name" value="FliD_C"/>
    <property type="match status" value="1"/>
</dbReference>
<dbReference type="Proteomes" id="UP000078290">
    <property type="component" value="Unassembled WGS sequence"/>
</dbReference>
<dbReference type="GO" id="GO:0005576">
    <property type="term" value="C:extracellular region"/>
    <property type="evidence" value="ECO:0007669"/>
    <property type="project" value="UniProtKB-SubCell"/>
</dbReference>
<evidence type="ECO:0000313" key="9">
    <source>
        <dbReference type="Proteomes" id="UP000078290"/>
    </source>
</evidence>
<comment type="subunit">
    <text evidence="2 5">Homopentamer.</text>
</comment>
<dbReference type="GO" id="GO:0071973">
    <property type="term" value="P:bacterial-type flagellum-dependent cell motility"/>
    <property type="evidence" value="ECO:0007669"/>
    <property type="project" value="TreeGrafter"/>
</dbReference>
<evidence type="ECO:0000256" key="2">
    <source>
        <dbReference type="ARBA" id="ARBA00011255"/>
    </source>
</evidence>
<keyword evidence="4 5" id="KW-0975">Bacterial flagellum</keyword>
<protein>
    <recommendedName>
        <fullName evidence="5">Flagellar hook-associated protein 2</fullName>
        <shortName evidence="5">HAP2</shortName>
    </recommendedName>
    <alternativeName>
        <fullName evidence="5">Flagellar cap protein</fullName>
    </alternativeName>
</protein>
<evidence type="ECO:0000256" key="5">
    <source>
        <dbReference type="RuleBase" id="RU362066"/>
    </source>
</evidence>
<dbReference type="Pfam" id="PF02465">
    <property type="entry name" value="FliD_N"/>
    <property type="match status" value="1"/>
</dbReference>
<evidence type="ECO:0000256" key="1">
    <source>
        <dbReference type="ARBA" id="ARBA00009764"/>
    </source>
</evidence>
<comment type="caution">
    <text evidence="8">The sequence shown here is derived from an EMBL/GenBank/DDBJ whole genome shotgun (WGS) entry which is preliminary data.</text>
</comment>
<comment type="subcellular location">
    <subcellularLocation>
        <location evidence="5">Secreted</location>
    </subcellularLocation>
    <subcellularLocation>
        <location evidence="5">Bacterial flagellum</location>
    </subcellularLocation>
</comment>
<dbReference type="InterPro" id="IPR040026">
    <property type="entry name" value="FliD"/>
</dbReference>
<gene>
    <name evidence="8" type="ORF">A7K69_09645</name>
</gene>
<name>A0A1B7KQK9_PARTM</name>
<keyword evidence="8" id="KW-0282">Flagellum</keyword>
<dbReference type="AlphaFoldDB" id="A0A1B7KQK9"/>
<dbReference type="RefSeq" id="WP_064552169.1">
    <property type="nucleotide sequence ID" value="NZ_LXMA01000034.1"/>
</dbReference>
<evidence type="ECO:0000259" key="6">
    <source>
        <dbReference type="Pfam" id="PF02465"/>
    </source>
</evidence>
<dbReference type="InterPro" id="IPR010809">
    <property type="entry name" value="FliD_C"/>
</dbReference>
<dbReference type="GO" id="GO:0009424">
    <property type="term" value="C:bacterial-type flagellum hook"/>
    <property type="evidence" value="ECO:0007669"/>
    <property type="project" value="UniProtKB-UniRule"/>
</dbReference>
<dbReference type="PANTHER" id="PTHR30288:SF0">
    <property type="entry name" value="FLAGELLAR HOOK-ASSOCIATED PROTEIN 2"/>
    <property type="match status" value="1"/>
</dbReference>